<feature type="compositionally biased region" description="Low complexity" evidence="2">
    <location>
        <begin position="271"/>
        <end position="285"/>
    </location>
</feature>
<dbReference type="eggNOG" id="KOG2027">
    <property type="taxonomic scope" value="Eukaryota"/>
</dbReference>
<dbReference type="InterPro" id="IPR042277">
    <property type="entry name" value="IST1-like"/>
</dbReference>
<keyword evidence="4" id="KW-1185">Reference proteome</keyword>
<evidence type="ECO:0008006" key="5">
    <source>
        <dbReference type="Google" id="ProtNLM"/>
    </source>
</evidence>
<feature type="region of interest" description="Disordered" evidence="2">
    <location>
        <begin position="260"/>
        <end position="335"/>
    </location>
</feature>
<dbReference type="AlphaFoldDB" id="A0A087GQ23"/>
<dbReference type="OMA" id="YKDQCLL"/>
<dbReference type="EMBL" id="CM002874">
    <property type="protein sequence ID" value="KFK31975.1"/>
    <property type="molecule type" value="Genomic_DNA"/>
</dbReference>
<reference evidence="4" key="1">
    <citation type="journal article" date="2015" name="Nat. Plants">
        <title>Genome expansion of Arabis alpina linked with retrotransposition and reduced symmetric DNA methylation.</title>
        <authorList>
            <person name="Willing E.M."/>
            <person name="Rawat V."/>
            <person name="Mandakova T."/>
            <person name="Maumus F."/>
            <person name="James G.V."/>
            <person name="Nordstroem K.J."/>
            <person name="Becker C."/>
            <person name="Warthmann N."/>
            <person name="Chica C."/>
            <person name="Szarzynska B."/>
            <person name="Zytnicki M."/>
            <person name="Albani M.C."/>
            <person name="Kiefer C."/>
            <person name="Bergonzi S."/>
            <person name="Castaings L."/>
            <person name="Mateos J.L."/>
            <person name="Berns M.C."/>
            <person name="Bujdoso N."/>
            <person name="Piofczyk T."/>
            <person name="de Lorenzo L."/>
            <person name="Barrero-Sicilia C."/>
            <person name="Mateos I."/>
            <person name="Piednoel M."/>
            <person name="Hagmann J."/>
            <person name="Chen-Min-Tao R."/>
            <person name="Iglesias-Fernandez R."/>
            <person name="Schuster S.C."/>
            <person name="Alonso-Blanco C."/>
            <person name="Roudier F."/>
            <person name="Carbonero P."/>
            <person name="Paz-Ares J."/>
            <person name="Davis S.J."/>
            <person name="Pecinka A."/>
            <person name="Quesneville H."/>
            <person name="Colot V."/>
            <person name="Lysak M.A."/>
            <person name="Weigel D."/>
            <person name="Coupland G."/>
            <person name="Schneeberger K."/>
        </authorList>
    </citation>
    <scope>NUCLEOTIDE SEQUENCE [LARGE SCALE GENOMIC DNA]</scope>
    <source>
        <strain evidence="4">cv. Pajares</strain>
    </source>
</reference>
<evidence type="ECO:0000313" key="4">
    <source>
        <dbReference type="Proteomes" id="UP000029120"/>
    </source>
</evidence>
<feature type="compositionally biased region" description="Basic and acidic residues" evidence="2">
    <location>
        <begin position="286"/>
        <end position="303"/>
    </location>
</feature>
<dbReference type="Proteomes" id="UP000029120">
    <property type="component" value="Chromosome 6"/>
</dbReference>
<dbReference type="GO" id="GO:0015031">
    <property type="term" value="P:protein transport"/>
    <property type="evidence" value="ECO:0007669"/>
    <property type="project" value="InterPro"/>
</dbReference>
<protein>
    <recommendedName>
        <fullName evidence="5">Ist1p</fullName>
    </recommendedName>
</protein>
<evidence type="ECO:0000256" key="2">
    <source>
        <dbReference type="SAM" id="MobiDB-lite"/>
    </source>
</evidence>
<dbReference type="InterPro" id="IPR005061">
    <property type="entry name" value="Ist1"/>
</dbReference>
<evidence type="ECO:0000313" key="3">
    <source>
        <dbReference type="EMBL" id="KFK31975.1"/>
    </source>
</evidence>
<comment type="similarity">
    <text evidence="1">Belongs to the IST1 family.</text>
</comment>
<evidence type="ECO:0000256" key="1">
    <source>
        <dbReference type="ARBA" id="ARBA00005536"/>
    </source>
</evidence>
<accession>A0A087GQ23</accession>
<dbReference type="Pfam" id="PF03398">
    <property type="entry name" value="Ist1"/>
    <property type="match status" value="1"/>
</dbReference>
<dbReference type="Gene3D" id="1.20.1260.60">
    <property type="entry name" value="Vacuolar protein sorting-associated protein Ist1"/>
    <property type="match status" value="1"/>
</dbReference>
<name>A0A087GQ23_ARAAL</name>
<feature type="compositionally biased region" description="Basic and acidic residues" evidence="2">
    <location>
        <begin position="260"/>
        <end position="270"/>
    </location>
</feature>
<dbReference type="PANTHER" id="PTHR12161">
    <property type="entry name" value="IST1 FAMILY MEMBER"/>
    <property type="match status" value="1"/>
</dbReference>
<dbReference type="Gramene" id="KFK31975">
    <property type="protein sequence ID" value="KFK31975"/>
    <property type="gene ID" value="AALP_AA6G184100"/>
</dbReference>
<dbReference type="PANTHER" id="PTHR12161:SF44">
    <property type="entry name" value="REGULATOR OF VPS4 ACTIVITY IN THE MVB PATHWAY PROTEIN"/>
    <property type="match status" value="1"/>
</dbReference>
<organism evidence="3 4">
    <name type="scientific">Arabis alpina</name>
    <name type="common">Alpine rock-cress</name>
    <dbReference type="NCBI Taxonomy" id="50452"/>
    <lineage>
        <taxon>Eukaryota</taxon>
        <taxon>Viridiplantae</taxon>
        <taxon>Streptophyta</taxon>
        <taxon>Embryophyta</taxon>
        <taxon>Tracheophyta</taxon>
        <taxon>Spermatophyta</taxon>
        <taxon>Magnoliopsida</taxon>
        <taxon>eudicotyledons</taxon>
        <taxon>Gunneridae</taxon>
        <taxon>Pentapetalae</taxon>
        <taxon>rosids</taxon>
        <taxon>malvids</taxon>
        <taxon>Brassicales</taxon>
        <taxon>Brassicaceae</taxon>
        <taxon>Arabideae</taxon>
        <taxon>Arabis</taxon>
    </lineage>
</organism>
<sequence length="335" mass="38819">MFPFLFGRWRKASTCKKVLQQLQSSLKLLKNKKYAVSRHLRRDIALSIRINDPTRAVLRTEQLSLVEISISIYDLLLQFSDLILLHFSSIRKHRELVDDDINEAVSSLVFASTSCGGDIPELITTKDLFGQRYGQKYVTTALQLLPGNLVNFQIKEKVSISSVPEELKSKLVDEIAKESGLRFEMLMLEYTPEIEKQVIEEEEKKVIDSDSNSLYDDYSPEVCKFSLTDMEEEKCKEETSMEDDFIEEVQVGRNQRVFRFRESSSEEDRPSSSSSSSSSSVSLSRGFKDMEMKREEEGEEERRRRLPKHVHPKLPDYDQIVSQFKAIRSQHRMHS</sequence>
<gene>
    <name evidence="3" type="ordered locus">AALP_Aa6g184100</name>
</gene>
<proteinExistence type="inferred from homology"/>
<dbReference type="OrthoDB" id="29853at2759"/>